<keyword evidence="2" id="KW-1185">Reference proteome</keyword>
<dbReference type="Proteomes" id="UP000250078">
    <property type="component" value="Unassembled WGS sequence"/>
</dbReference>
<reference evidence="1 2" key="1">
    <citation type="journal article" date="2016" name="Nat. Commun.">
        <title>Ectomycorrhizal ecology is imprinted in the genome of the dominant symbiotic fungus Cenococcum geophilum.</title>
        <authorList>
            <consortium name="DOE Joint Genome Institute"/>
            <person name="Peter M."/>
            <person name="Kohler A."/>
            <person name="Ohm R.A."/>
            <person name="Kuo A."/>
            <person name="Krutzmann J."/>
            <person name="Morin E."/>
            <person name="Arend M."/>
            <person name="Barry K.W."/>
            <person name="Binder M."/>
            <person name="Choi C."/>
            <person name="Clum A."/>
            <person name="Copeland A."/>
            <person name="Grisel N."/>
            <person name="Haridas S."/>
            <person name="Kipfer T."/>
            <person name="LaButti K."/>
            <person name="Lindquist E."/>
            <person name="Lipzen A."/>
            <person name="Maire R."/>
            <person name="Meier B."/>
            <person name="Mihaltcheva S."/>
            <person name="Molinier V."/>
            <person name="Murat C."/>
            <person name="Poggeler S."/>
            <person name="Quandt C.A."/>
            <person name="Sperisen C."/>
            <person name="Tritt A."/>
            <person name="Tisserant E."/>
            <person name="Crous P.W."/>
            <person name="Henrissat B."/>
            <person name="Nehls U."/>
            <person name="Egli S."/>
            <person name="Spatafora J.W."/>
            <person name="Grigoriev I.V."/>
            <person name="Martin F.M."/>
        </authorList>
    </citation>
    <scope>NUCLEOTIDE SEQUENCE [LARGE SCALE GENOMIC DNA]</scope>
    <source>
        <strain evidence="1 2">1.58</strain>
    </source>
</reference>
<dbReference type="EMBL" id="KV748265">
    <property type="protein sequence ID" value="OCK87203.1"/>
    <property type="molecule type" value="Genomic_DNA"/>
</dbReference>
<organism evidence="1 2">
    <name type="scientific">Cenococcum geophilum 1.58</name>
    <dbReference type="NCBI Taxonomy" id="794803"/>
    <lineage>
        <taxon>Eukaryota</taxon>
        <taxon>Fungi</taxon>
        <taxon>Dikarya</taxon>
        <taxon>Ascomycota</taxon>
        <taxon>Pezizomycotina</taxon>
        <taxon>Dothideomycetes</taxon>
        <taxon>Pleosporomycetidae</taxon>
        <taxon>Gloniales</taxon>
        <taxon>Gloniaceae</taxon>
        <taxon>Cenococcum</taxon>
    </lineage>
</organism>
<evidence type="ECO:0000313" key="2">
    <source>
        <dbReference type="Proteomes" id="UP000250078"/>
    </source>
</evidence>
<sequence length="193" mass="21484">MSAAVNEIKYSSINTIDELLISRVKTGLNASLFAYPATLRGKSDYISYTAKDLDRFADKAARKFASLSLIPEHSSATEAEVVAILAPSGLGYVVSIFALSRMGFAILFLPNRLSTEAYINLLQKAKCRKLVAGSSNAGAAELIQDQYLLSVFPYWKGTEKIPRSHLDSLSKHFISEYLQSYCIYYPFVRLEYI</sequence>
<accession>A0ACC8ELH7</accession>
<evidence type="ECO:0000313" key="1">
    <source>
        <dbReference type="EMBL" id="OCK87203.1"/>
    </source>
</evidence>
<gene>
    <name evidence="1" type="ORF">K441DRAFT_595033</name>
</gene>
<protein>
    <submittedName>
        <fullName evidence="1">Uncharacterized protein</fullName>
    </submittedName>
</protein>
<name>A0ACC8ELH7_9PEZI</name>
<proteinExistence type="predicted"/>